<name>A0AA86W422_9FABA</name>
<gene>
    <name evidence="1" type="ORF">AYBTSS11_LOCUS29742</name>
</gene>
<dbReference type="Gramene" id="rna-AYBTSS11_LOCUS29742">
    <property type="protein sequence ID" value="CAJ1977575.1"/>
    <property type="gene ID" value="gene-AYBTSS11_LOCUS29742"/>
</dbReference>
<evidence type="ECO:0000313" key="2">
    <source>
        <dbReference type="Proteomes" id="UP001189624"/>
    </source>
</evidence>
<dbReference type="Proteomes" id="UP001189624">
    <property type="component" value="Chromosome 10"/>
</dbReference>
<reference evidence="1" key="1">
    <citation type="submission" date="2023-10" db="EMBL/GenBank/DDBJ databases">
        <authorList>
            <person name="Domelevo Entfellner J.-B."/>
        </authorList>
    </citation>
    <scope>NUCLEOTIDE SEQUENCE</scope>
</reference>
<dbReference type="AlphaFoldDB" id="A0AA86W422"/>
<sequence>MKNVVLALLTYKVGAASKEIKKRSLSEIGINEYEGCAEVDLELTLSLPGSSSGNLALKWVTSRTPLSSSSSQGPCLSSKMDTDHKNVDELPPLIAMGCAPCLIYVMKLVDPLDKRK</sequence>
<organism evidence="1 2">
    <name type="scientific">Sphenostylis stenocarpa</name>
    <dbReference type="NCBI Taxonomy" id="92480"/>
    <lineage>
        <taxon>Eukaryota</taxon>
        <taxon>Viridiplantae</taxon>
        <taxon>Streptophyta</taxon>
        <taxon>Embryophyta</taxon>
        <taxon>Tracheophyta</taxon>
        <taxon>Spermatophyta</taxon>
        <taxon>Magnoliopsida</taxon>
        <taxon>eudicotyledons</taxon>
        <taxon>Gunneridae</taxon>
        <taxon>Pentapetalae</taxon>
        <taxon>rosids</taxon>
        <taxon>fabids</taxon>
        <taxon>Fabales</taxon>
        <taxon>Fabaceae</taxon>
        <taxon>Papilionoideae</taxon>
        <taxon>50 kb inversion clade</taxon>
        <taxon>NPAAA clade</taxon>
        <taxon>indigoferoid/millettioid clade</taxon>
        <taxon>Phaseoleae</taxon>
        <taxon>Sphenostylis</taxon>
    </lineage>
</organism>
<keyword evidence="2" id="KW-1185">Reference proteome</keyword>
<proteinExistence type="predicted"/>
<dbReference type="EMBL" id="OY731407">
    <property type="protein sequence ID" value="CAJ1977575.1"/>
    <property type="molecule type" value="Genomic_DNA"/>
</dbReference>
<evidence type="ECO:0000313" key="1">
    <source>
        <dbReference type="EMBL" id="CAJ1977575.1"/>
    </source>
</evidence>
<accession>A0AA86W422</accession>
<protein>
    <submittedName>
        <fullName evidence="1">Uncharacterized protein</fullName>
    </submittedName>
</protein>